<gene>
    <name evidence="1" type="ORF">RirG_047100</name>
</gene>
<keyword evidence="2" id="KW-1185">Reference proteome</keyword>
<evidence type="ECO:0000313" key="2">
    <source>
        <dbReference type="Proteomes" id="UP000022910"/>
    </source>
</evidence>
<dbReference type="AlphaFoldDB" id="A0A015JZ87"/>
<reference evidence="1 2" key="1">
    <citation type="submission" date="2014-02" db="EMBL/GenBank/DDBJ databases">
        <title>Single nucleus genome sequencing reveals high similarity among nuclei of an endomycorrhizal fungus.</title>
        <authorList>
            <person name="Lin K."/>
            <person name="Geurts R."/>
            <person name="Zhang Z."/>
            <person name="Limpens E."/>
            <person name="Saunders D.G."/>
            <person name="Mu D."/>
            <person name="Pang E."/>
            <person name="Cao H."/>
            <person name="Cha H."/>
            <person name="Lin T."/>
            <person name="Zhou Q."/>
            <person name="Shang Y."/>
            <person name="Li Y."/>
            <person name="Ivanov S."/>
            <person name="Sharma T."/>
            <person name="Velzen R.V."/>
            <person name="Ruijter N.D."/>
            <person name="Aanen D.K."/>
            <person name="Win J."/>
            <person name="Kamoun S."/>
            <person name="Bisseling T."/>
            <person name="Huang S."/>
        </authorList>
    </citation>
    <scope>NUCLEOTIDE SEQUENCE [LARGE SCALE GENOMIC DNA]</scope>
    <source>
        <strain evidence="2">DAOM197198w</strain>
    </source>
</reference>
<evidence type="ECO:0000313" key="1">
    <source>
        <dbReference type="EMBL" id="EXX74867.1"/>
    </source>
</evidence>
<comment type="caution">
    <text evidence="1">The sequence shown here is derived from an EMBL/GenBank/DDBJ whole genome shotgun (WGS) entry which is preliminary data.</text>
</comment>
<dbReference type="HOGENOM" id="CLU_1278239_0_0_1"/>
<dbReference type="EMBL" id="JEMT01012698">
    <property type="protein sequence ID" value="EXX74867.1"/>
    <property type="molecule type" value="Genomic_DNA"/>
</dbReference>
<sequence>MTRTMTSQNSNKYFEQIRGSNCSRVQRIKLTKAFYTSPSPYERIIKPNNNINNNNNNNNDHSKDCNSCNDSGNCMKLLTERLARIEDLVNNLYKLTQGLKNSKKNPVYSDINTSKQKVRMFRNIDLSTCKLDDLQKLVIFTTNAMNFPSSQDSISPKFILNNEKNLGEDYLKKKYFAANWKEEKLKCSATLDLKPSSSPDTLINHVPTGRDQEVAH</sequence>
<protein>
    <submittedName>
        <fullName evidence="1">Uncharacterized protein</fullName>
    </submittedName>
</protein>
<accession>A0A015JZ87</accession>
<name>A0A015JZ87_RHIIW</name>
<dbReference type="Proteomes" id="UP000022910">
    <property type="component" value="Unassembled WGS sequence"/>
</dbReference>
<dbReference type="OrthoDB" id="2347141at2759"/>
<proteinExistence type="predicted"/>
<dbReference type="SMR" id="A0A015JZ87"/>
<organism evidence="1 2">
    <name type="scientific">Rhizophagus irregularis (strain DAOM 197198w)</name>
    <name type="common">Glomus intraradices</name>
    <dbReference type="NCBI Taxonomy" id="1432141"/>
    <lineage>
        <taxon>Eukaryota</taxon>
        <taxon>Fungi</taxon>
        <taxon>Fungi incertae sedis</taxon>
        <taxon>Mucoromycota</taxon>
        <taxon>Glomeromycotina</taxon>
        <taxon>Glomeromycetes</taxon>
        <taxon>Glomerales</taxon>
        <taxon>Glomeraceae</taxon>
        <taxon>Rhizophagus</taxon>
    </lineage>
</organism>